<feature type="region of interest" description="Disordered" evidence="2">
    <location>
        <begin position="418"/>
        <end position="446"/>
    </location>
</feature>
<proteinExistence type="predicted"/>
<dbReference type="EMBL" id="QHKO01000001">
    <property type="protein sequence ID" value="RAL24999.1"/>
    <property type="molecule type" value="Genomic_DNA"/>
</dbReference>
<name>A0A328CDG9_9DELT</name>
<accession>A0A328CDG9</accession>
<dbReference type="InterPro" id="IPR037919">
    <property type="entry name" value="OGT"/>
</dbReference>
<dbReference type="InterPro" id="IPR019734">
    <property type="entry name" value="TPR_rpt"/>
</dbReference>
<gene>
    <name evidence="4" type="ORF">DL240_01955</name>
</gene>
<dbReference type="PROSITE" id="PS51257">
    <property type="entry name" value="PROKAR_LIPOPROTEIN"/>
    <property type="match status" value="1"/>
</dbReference>
<feature type="compositionally biased region" description="Acidic residues" evidence="2">
    <location>
        <begin position="435"/>
        <end position="446"/>
    </location>
</feature>
<dbReference type="AlphaFoldDB" id="A0A328CDG9"/>
<feature type="repeat" description="TPR" evidence="1">
    <location>
        <begin position="114"/>
        <end position="147"/>
    </location>
</feature>
<dbReference type="PROSITE" id="PS50293">
    <property type="entry name" value="TPR_REGION"/>
    <property type="match status" value="1"/>
</dbReference>
<dbReference type="GO" id="GO:0097363">
    <property type="term" value="F:protein O-acetylglucosaminyltransferase activity"/>
    <property type="evidence" value="ECO:0007669"/>
    <property type="project" value="TreeGrafter"/>
</dbReference>
<evidence type="ECO:0000256" key="2">
    <source>
        <dbReference type="SAM" id="MobiDB-lite"/>
    </source>
</evidence>
<dbReference type="Gene3D" id="1.25.40.10">
    <property type="entry name" value="Tetratricopeptide repeat domain"/>
    <property type="match status" value="2"/>
</dbReference>
<dbReference type="Pfam" id="PF14559">
    <property type="entry name" value="TPR_19"/>
    <property type="match status" value="1"/>
</dbReference>
<keyword evidence="1" id="KW-0802">TPR repeat</keyword>
<sequence length="446" mass="48768">MSSRILTRTLLGVSLSAILLAGCSGAPVEPDEIPAEGNVAELLPGAAEPGDSEPGEPAQATTSQARAQNAPGVAPASGHVQARIDAALARIDDGDANTAIEILSDLVGEPEGGYLAAYNLGVIYDRRGEGENAVRRYVQALQLEPDFTPALVNLIRLYLRADALSDADSVARRMLEARPDNLDHRAARLEVTIAQGRYEDAVRGARDILRQDERHVEAMFQMARANYRLERLELGRSILASALKLSPERADLYYLFGVIEWDLENDEGAIANFEKAIELQPFFPEARNNLAVLLHQAGDYPGAIAHLKQAVTDFPEFKQAYVNLGNSQKGAGEYGQAEASFKRAIALDGAFADAHFNLGILYLESEVPGYEAMERYTKAIESFNEYRAASRDRLGADDPVNAYINEANNAIEQERAREEMLRRQQMLQQQQEEPAPADDDTGGDDV</sequence>
<dbReference type="GO" id="GO:0006493">
    <property type="term" value="P:protein O-linked glycosylation"/>
    <property type="evidence" value="ECO:0007669"/>
    <property type="project" value="InterPro"/>
</dbReference>
<dbReference type="RefSeq" id="WP_111728171.1">
    <property type="nucleotide sequence ID" value="NZ_QHKO01000001.1"/>
</dbReference>
<dbReference type="OrthoDB" id="5488137at2"/>
<dbReference type="Proteomes" id="UP000249169">
    <property type="component" value="Unassembled WGS sequence"/>
</dbReference>
<feature type="signal peptide" evidence="3">
    <location>
        <begin position="1"/>
        <end position="21"/>
    </location>
</feature>
<dbReference type="InterPro" id="IPR011990">
    <property type="entry name" value="TPR-like_helical_dom_sf"/>
</dbReference>
<dbReference type="PANTHER" id="PTHR44366:SF1">
    <property type="entry name" value="UDP-N-ACETYLGLUCOSAMINE--PEPTIDE N-ACETYLGLUCOSAMINYLTRANSFERASE 110 KDA SUBUNIT"/>
    <property type="match status" value="1"/>
</dbReference>
<evidence type="ECO:0000256" key="1">
    <source>
        <dbReference type="PROSITE-ProRule" id="PRU00339"/>
    </source>
</evidence>
<evidence type="ECO:0000256" key="3">
    <source>
        <dbReference type="SAM" id="SignalP"/>
    </source>
</evidence>
<dbReference type="SUPFAM" id="SSF48452">
    <property type="entry name" value="TPR-like"/>
    <property type="match status" value="1"/>
</dbReference>
<feature type="repeat" description="TPR" evidence="1">
    <location>
        <begin position="250"/>
        <end position="283"/>
    </location>
</feature>
<feature type="chain" id="PRO_5016437396" evidence="3">
    <location>
        <begin position="22"/>
        <end position="446"/>
    </location>
</feature>
<dbReference type="SMART" id="SM00028">
    <property type="entry name" value="TPR"/>
    <property type="match status" value="6"/>
</dbReference>
<feature type="region of interest" description="Disordered" evidence="2">
    <location>
        <begin position="43"/>
        <end position="76"/>
    </location>
</feature>
<comment type="caution">
    <text evidence="4">The sequence shown here is derived from an EMBL/GenBank/DDBJ whole genome shotgun (WGS) entry which is preliminary data.</text>
</comment>
<keyword evidence="5" id="KW-1185">Reference proteome</keyword>
<evidence type="ECO:0000313" key="4">
    <source>
        <dbReference type="EMBL" id="RAL24999.1"/>
    </source>
</evidence>
<evidence type="ECO:0000313" key="5">
    <source>
        <dbReference type="Proteomes" id="UP000249169"/>
    </source>
</evidence>
<feature type="repeat" description="TPR" evidence="1">
    <location>
        <begin position="318"/>
        <end position="351"/>
    </location>
</feature>
<dbReference type="Pfam" id="PF13432">
    <property type="entry name" value="TPR_16"/>
    <property type="match status" value="3"/>
</dbReference>
<feature type="compositionally biased region" description="Low complexity" evidence="2">
    <location>
        <begin position="423"/>
        <end position="434"/>
    </location>
</feature>
<keyword evidence="3" id="KW-0732">Signal</keyword>
<reference evidence="4 5" key="1">
    <citation type="submission" date="2018-05" db="EMBL/GenBank/DDBJ databases">
        <title>Lujinxingia marina gen. nov. sp. nov., a new facultative anaerobic member of the class Deltaproteobacteria, and proposal of Lujinxingaceae fam. nov.</title>
        <authorList>
            <person name="Li C.-M."/>
        </authorList>
    </citation>
    <scope>NUCLEOTIDE SEQUENCE [LARGE SCALE GENOMIC DNA]</scope>
    <source>
        <strain evidence="4 5">B210</strain>
    </source>
</reference>
<dbReference type="PROSITE" id="PS50005">
    <property type="entry name" value="TPR"/>
    <property type="match status" value="3"/>
</dbReference>
<dbReference type="PANTHER" id="PTHR44366">
    <property type="entry name" value="UDP-N-ACETYLGLUCOSAMINE--PEPTIDE N-ACETYLGLUCOSAMINYLTRANSFERASE 110 KDA SUBUNIT"/>
    <property type="match status" value="1"/>
</dbReference>
<protein>
    <submittedName>
        <fullName evidence="4">Uncharacterized protein</fullName>
    </submittedName>
</protein>
<organism evidence="4 5">
    <name type="scientific">Lujinxingia litoralis</name>
    <dbReference type="NCBI Taxonomy" id="2211119"/>
    <lineage>
        <taxon>Bacteria</taxon>
        <taxon>Deltaproteobacteria</taxon>
        <taxon>Bradymonadales</taxon>
        <taxon>Lujinxingiaceae</taxon>
        <taxon>Lujinxingia</taxon>
    </lineage>
</organism>